<name>A0A2P6S775_ROSCH</name>
<dbReference type="Gramene" id="PRQ54484">
    <property type="protein sequence ID" value="PRQ54484"/>
    <property type="gene ID" value="RchiOBHm_Chr1g0314161"/>
</dbReference>
<dbReference type="Proteomes" id="UP000238479">
    <property type="component" value="Chromosome 1"/>
</dbReference>
<evidence type="ECO:0000313" key="2">
    <source>
        <dbReference type="Proteomes" id="UP000238479"/>
    </source>
</evidence>
<reference evidence="1 2" key="1">
    <citation type="journal article" date="2018" name="Nat. Genet.">
        <title>The Rosa genome provides new insights in the design of modern roses.</title>
        <authorList>
            <person name="Bendahmane M."/>
        </authorList>
    </citation>
    <scope>NUCLEOTIDE SEQUENCE [LARGE SCALE GENOMIC DNA]</scope>
    <source>
        <strain evidence="2">cv. Old Blush</strain>
    </source>
</reference>
<protein>
    <submittedName>
        <fullName evidence="1">Uncharacterized protein</fullName>
    </submittedName>
</protein>
<gene>
    <name evidence="1" type="ORF">RchiOBHm_Chr1g0314161</name>
</gene>
<evidence type="ECO:0000313" key="1">
    <source>
        <dbReference type="EMBL" id="PRQ54484.1"/>
    </source>
</evidence>
<keyword evidence="2" id="KW-1185">Reference proteome</keyword>
<dbReference type="EMBL" id="PDCK01000039">
    <property type="protein sequence ID" value="PRQ54484.1"/>
    <property type="molecule type" value="Genomic_DNA"/>
</dbReference>
<accession>A0A2P6S775</accession>
<proteinExistence type="predicted"/>
<dbReference type="AlphaFoldDB" id="A0A2P6S775"/>
<organism evidence="1 2">
    <name type="scientific">Rosa chinensis</name>
    <name type="common">China rose</name>
    <dbReference type="NCBI Taxonomy" id="74649"/>
    <lineage>
        <taxon>Eukaryota</taxon>
        <taxon>Viridiplantae</taxon>
        <taxon>Streptophyta</taxon>
        <taxon>Embryophyta</taxon>
        <taxon>Tracheophyta</taxon>
        <taxon>Spermatophyta</taxon>
        <taxon>Magnoliopsida</taxon>
        <taxon>eudicotyledons</taxon>
        <taxon>Gunneridae</taxon>
        <taxon>Pentapetalae</taxon>
        <taxon>rosids</taxon>
        <taxon>fabids</taxon>
        <taxon>Rosales</taxon>
        <taxon>Rosaceae</taxon>
        <taxon>Rosoideae</taxon>
        <taxon>Rosoideae incertae sedis</taxon>
        <taxon>Rosa</taxon>
    </lineage>
</organism>
<comment type="caution">
    <text evidence="1">The sequence shown here is derived from an EMBL/GenBank/DDBJ whole genome shotgun (WGS) entry which is preliminary data.</text>
</comment>
<sequence>MSSRRHHRTGLMISSLVCSSFRDGRWAWRWNKHLGVGIGRHMDRLPIRCALDEDGGMAALLRSSTKGAAW</sequence>